<feature type="binding site" evidence="6">
    <location>
        <position position="119"/>
    </location>
    <ligand>
        <name>ATP</name>
        <dbReference type="ChEBI" id="CHEBI:30616"/>
    </ligand>
</feature>
<dbReference type="SUPFAM" id="SSF52540">
    <property type="entry name" value="P-loop containing nucleoside triphosphate hydrolases"/>
    <property type="match status" value="1"/>
</dbReference>
<dbReference type="Pfam" id="PF00400">
    <property type="entry name" value="WD40"/>
    <property type="match status" value="9"/>
</dbReference>
<dbReference type="CDD" id="cd00200">
    <property type="entry name" value="WD40"/>
    <property type="match status" value="1"/>
</dbReference>
<dbReference type="PROSITE" id="PS00108">
    <property type="entry name" value="PROTEIN_KINASE_ST"/>
    <property type="match status" value="1"/>
</dbReference>
<dbReference type="Proteomes" id="UP000001880">
    <property type="component" value="Chromosome"/>
</dbReference>
<keyword evidence="1 5" id="KW-0853">WD repeat</keyword>
<dbReference type="InterPro" id="IPR027417">
    <property type="entry name" value="P-loop_NTPase"/>
</dbReference>
<dbReference type="Pfam" id="PF20703">
    <property type="entry name" value="nSTAND1"/>
    <property type="match status" value="1"/>
</dbReference>
<dbReference type="STRING" id="502025.Hoch_3295"/>
<name>D0LTV3_HALO1</name>
<evidence type="ECO:0000256" key="6">
    <source>
        <dbReference type="PROSITE-ProRule" id="PRU10141"/>
    </source>
</evidence>
<keyword evidence="3 6" id="KW-0547">Nucleotide-binding</keyword>
<feature type="repeat" description="WD" evidence="5">
    <location>
        <begin position="973"/>
        <end position="1004"/>
    </location>
</feature>
<dbReference type="InterPro" id="IPR049052">
    <property type="entry name" value="nSTAND1"/>
</dbReference>
<proteinExistence type="predicted"/>
<feature type="repeat" description="WD" evidence="5">
    <location>
        <begin position="1141"/>
        <end position="1172"/>
    </location>
</feature>
<dbReference type="eggNOG" id="COG1672">
    <property type="taxonomic scope" value="Bacteria"/>
</dbReference>
<dbReference type="eggNOG" id="COG2319">
    <property type="taxonomic scope" value="Bacteria"/>
</dbReference>
<dbReference type="GO" id="GO:0004674">
    <property type="term" value="F:protein serine/threonine kinase activity"/>
    <property type="evidence" value="ECO:0007669"/>
    <property type="project" value="UniProtKB-KW"/>
</dbReference>
<evidence type="ECO:0000259" key="8">
    <source>
        <dbReference type="PROSITE" id="PS50011"/>
    </source>
</evidence>
<feature type="region of interest" description="Disordered" evidence="7">
    <location>
        <begin position="250"/>
        <end position="281"/>
    </location>
</feature>
<dbReference type="HOGENOM" id="CLU_002352_1_0_7"/>
<dbReference type="Gene3D" id="1.10.510.10">
    <property type="entry name" value="Transferase(Phosphotransferase) domain 1"/>
    <property type="match status" value="1"/>
</dbReference>
<keyword evidence="2" id="KW-0677">Repeat</keyword>
<evidence type="ECO:0000256" key="4">
    <source>
        <dbReference type="ARBA" id="ARBA00022840"/>
    </source>
</evidence>
<evidence type="ECO:0000256" key="1">
    <source>
        <dbReference type="ARBA" id="ARBA00022574"/>
    </source>
</evidence>
<dbReference type="Gene3D" id="2.130.10.10">
    <property type="entry name" value="YVTN repeat-like/Quinoprotein amine dehydrogenase"/>
    <property type="match status" value="3"/>
</dbReference>
<dbReference type="InterPro" id="IPR001680">
    <property type="entry name" value="WD40_rpt"/>
</dbReference>
<keyword evidence="9" id="KW-0723">Serine/threonine-protein kinase</keyword>
<keyword evidence="9" id="KW-0808">Transferase</keyword>
<dbReference type="InterPro" id="IPR017441">
    <property type="entry name" value="Protein_kinase_ATP_BS"/>
</dbReference>
<accession>D0LTV3</accession>
<dbReference type="InterPro" id="IPR020472">
    <property type="entry name" value="WD40_PAC1"/>
</dbReference>
<dbReference type="Gene3D" id="3.40.50.300">
    <property type="entry name" value="P-loop containing nucleotide triphosphate hydrolases"/>
    <property type="match status" value="1"/>
</dbReference>
<dbReference type="PROSITE" id="PS50082">
    <property type="entry name" value="WD_REPEATS_2"/>
    <property type="match status" value="9"/>
</dbReference>
<feature type="repeat" description="WD" evidence="5">
    <location>
        <begin position="1225"/>
        <end position="1257"/>
    </location>
</feature>
<keyword evidence="10" id="KW-1185">Reference proteome</keyword>
<dbReference type="Gene3D" id="3.30.200.20">
    <property type="entry name" value="Phosphorylase Kinase, domain 1"/>
    <property type="match status" value="1"/>
</dbReference>
<dbReference type="SUPFAM" id="SSF56112">
    <property type="entry name" value="Protein kinase-like (PK-like)"/>
    <property type="match status" value="1"/>
</dbReference>
<dbReference type="GO" id="GO:0005524">
    <property type="term" value="F:ATP binding"/>
    <property type="evidence" value="ECO:0007669"/>
    <property type="project" value="UniProtKB-UniRule"/>
</dbReference>
<feature type="domain" description="Protein kinase" evidence="8">
    <location>
        <begin position="90"/>
        <end position="391"/>
    </location>
</feature>
<dbReference type="OrthoDB" id="9765809at2"/>
<dbReference type="PANTHER" id="PTHR19879">
    <property type="entry name" value="TRANSCRIPTION INITIATION FACTOR TFIID"/>
    <property type="match status" value="1"/>
</dbReference>
<dbReference type="InterPro" id="IPR036322">
    <property type="entry name" value="WD40_repeat_dom_sf"/>
</dbReference>
<evidence type="ECO:0000313" key="9">
    <source>
        <dbReference type="EMBL" id="ACY15797.1"/>
    </source>
</evidence>
<keyword evidence="4 6" id="KW-0067">ATP-binding</keyword>
<dbReference type="InterPro" id="IPR015943">
    <property type="entry name" value="WD40/YVTN_repeat-like_dom_sf"/>
</dbReference>
<evidence type="ECO:0000256" key="3">
    <source>
        <dbReference type="ARBA" id="ARBA00022741"/>
    </source>
</evidence>
<keyword evidence="9" id="KW-0418">Kinase</keyword>
<dbReference type="RefSeq" id="WP_012828397.1">
    <property type="nucleotide sequence ID" value="NC_013440.1"/>
</dbReference>
<feature type="repeat" description="WD" evidence="5">
    <location>
        <begin position="1309"/>
        <end position="1341"/>
    </location>
</feature>
<dbReference type="eggNOG" id="COG0515">
    <property type="taxonomic scope" value="Bacteria"/>
</dbReference>
<dbReference type="PROSITE" id="PS50294">
    <property type="entry name" value="WD_REPEATS_REGION"/>
    <property type="match status" value="9"/>
</dbReference>
<dbReference type="KEGG" id="hoh:Hoch_3295"/>
<dbReference type="PROSITE" id="PS00107">
    <property type="entry name" value="PROTEIN_KINASE_ATP"/>
    <property type="match status" value="1"/>
</dbReference>
<dbReference type="PANTHER" id="PTHR19879:SF9">
    <property type="entry name" value="TRANSCRIPTION INITIATION FACTOR TFIID SUBUNIT 5"/>
    <property type="match status" value="1"/>
</dbReference>
<evidence type="ECO:0000256" key="5">
    <source>
        <dbReference type="PROSITE-ProRule" id="PRU00221"/>
    </source>
</evidence>
<feature type="repeat" description="WD" evidence="5">
    <location>
        <begin position="1183"/>
        <end position="1214"/>
    </location>
</feature>
<dbReference type="SUPFAM" id="SSF50978">
    <property type="entry name" value="WD40 repeat-like"/>
    <property type="match status" value="2"/>
</dbReference>
<dbReference type="PRINTS" id="PR00320">
    <property type="entry name" value="GPROTEINBRPT"/>
</dbReference>
<feature type="repeat" description="WD" evidence="5">
    <location>
        <begin position="1057"/>
        <end position="1088"/>
    </location>
</feature>
<dbReference type="CDD" id="cd14014">
    <property type="entry name" value="STKc_PknB_like"/>
    <property type="match status" value="1"/>
</dbReference>
<organism evidence="9 10">
    <name type="scientific">Haliangium ochraceum (strain DSM 14365 / JCM 11303 / SMP-2)</name>
    <dbReference type="NCBI Taxonomy" id="502025"/>
    <lineage>
        <taxon>Bacteria</taxon>
        <taxon>Pseudomonadati</taxon>
        <taxon>Myxococcota</taxon>
        <taxon>Polyangia</taxon>
        <taxon>Haliangiales</taxon>
        <taxon>Kofleriaceae</taxon>
        <taxon>Haliangium</taxon>
    </lineage>
</organism>
<sequence length="1398" mass="151257">MSSSKQLRSAEALALRARSTLDVVGGNRPQARAVEVTHAPAPAEDAGTTVREVSGSLSTWDEPAIQDVRPATAHERPAVTWAAGARIGQYELIRSLGHGGMGEVFLARDLRLGRRAAIKRLKTPGEKLARRFLREARTTAQCRHENIVVVYEVGEVAGGEPYMALEYVEGQTLRQWLRERASTAREPAPVPPSRALELMLPVVRALAYAHERGIVHRDLKPENVMLTRAGTVKVLDFGIAKVLHASLLGDVEDPGDEPGAASSAPGELSEAAPGRVPALRGTRSSGLMGTLPYMSPEQMNVGVIDHRSDLWTVGIMLYELVTGRHPVLPASPAALMRVADEDRPMPGVLEAAPGRAGELGALAGIIDRCLLKRPEHRTPDARTLLAELEALAPERRSARVGDDGNPFAGLAAFQEHDADRFFGRDRDIDQVVGELRSRPLVAVLGPSGAGKSSLVRAGVIPALKRSGEGWDAHVLRPGREPVAALAALLSALTQSGARSDTGDTGDHGAALADSAANAGLAPLAPLIGRIQAEPGYLGARLRARASSKLRRCVVFVDQLEELYTLGASADERAAFLASLTAAADDAASPLRVIVSMRADFLDRLTEDRQMGAEITRSLLLLPPMDASGMRQALLGPLAAADYRFESDDMVERMVEALGHTQGALPLLQFTAARLWELRDTGRRLLTEASYEQLGGVAGALATHADAVLAGLSSTRQAVARAVFERLVTPERTRALVSVAELRGLHRDSDTVDDIVQHLAAMRLVVIERGEQADECIVELVHESLIDRWPTLARWLDENHEDAAFLARLRAAAQEWRRSGRDPGLLWHGPRARAAQRWYAGYHGRLAQREQDYIDAVMALAERAVRTRRRLAAALVSVTTLVALAMAWLAWQQSMARREAAEHAQQAATAAALAEQEAARARDATRMSALRSMPDDPTTQLALLREIEGTESPPPGALHEAKRLLGSDVAPVVFTEHDEAVYSASFSPDGAHLVSTSADKTVRVWRADGTGEPLILRGHDEAVISASFSPDGAHIVSASADKTVRVWRADGQGQPLILRGHDEAVYSASFSPDGAHIVSASEDKTVRVWRADGQSEPLILSGHDEPVFSTSFSPDGAHIVSASEDKTVRVWRADGTGEPLILRGHDDEVRSASFSPDGAHIVSASWDKTVRVWRADGQGQPLILRGHDDGVTSTSFSPDGAHIVSASWDKTVRVWRADGQGQPLILRGHDKAVISASFSPDGAHIVSAALDNTVRVWNADGSGEPLILRGHDDWVSWAEFSPDGRFIVSASKDKTIRIWRADGMGEPVILRGHEQWPNTARFSPDGQRVVSASDDMTVRVWSNLEPVTLDDPRLWTRTSYCMPVARRIELLGVSEERARANRARCLERVAEARRATPPL</sequence>
<dbReference type="PROSITE" id="PS50011">
    <property type="entry name" value="PROTEIN_KINASE_DOM"/>
    <property type="match status" value="1"/>
</dbReference>
<evidence type="ECO:0000313" key="10">
    <source>
        <dbReference type="Proteomes" id="UP000001880"/>
    </source>
</evidence>
<reference evidence="9 10" key="1">
    <citation type="journal article" date="2010" name="Stand. Genomic Sci.">
        <title>Complete genome sequence of Haliangium ochraceum type strain (SMP-2).</title>
        <authorList>
            <consortium name="US DOE Joint Genome Institute (JGI-PGF)"/>
            <person name="Ivanova N."/>
            <person name="Daum C."/>
            <person name="Lang E."/>
            <person name="Abt B."/>
            <person name="Kopitz M."/>
            <person name="Saunders E."/>
            <person name="Lapidus A."/>
            <person name="Lucas S."/>
            <person name="Glavina Del Rio T."/>
            <person name="Nolan M."/>
            <person name="Tice H."/>
            <person name="Copeland A."/>
            <person name="Cheng J.F."/>
            <person name="Chen F."/>
            <person name="Bruce D."/>
            <person name="Goodwin L."/>
            <person name="Pitluck S."/>
            <person name="Mavromatis K."/>
            <person name="Pati A."/>
            <person name="Mikhailova N."/>
            <person name="Chen A."/>
            <person name="Palaniappan K."/>
            <person name="Land M."/>
            <person name="Hauser L."/>
            <person name="Chang Y.J."/>
            <person name="Jeffries C.D."/>
            <person name="Detter J.C."/>
            <person name="Brettin T."/>
            <person name="Rohde M."/>
            <person name="Goker M."/>
            <person name="Bristow J."/>
            <person name="Markowitz V."/>
            <person name="Eisen J.A."/>
            <person name="Hugenholtz P."/>
            <person name="Kyrpides N.C."/>
            <person name="Klenk H.P."/>
        </authorList>
    </citation>
    <scope>NUCLEOTIDE SEQUENCE [LARGE SCALE GENOMIC DNA]</scope>
    <source>
        <strain evidence="10">DSM 14365 / CIP 107738 / JCM 11303 / AJ 13395 / SMP-2</strain>
    </source>
</reference>
<dbReference type="InterPro" id="IPR008271">
    <property type="entry name" value="Ser/Thr_kinase_AS"/>
</dbReference>
<dbReference type="InterPro" id="IPR000719">
    <property type="entry name" value="Prot_kinase_dom"/>
</dbReference>
<dbReference type="InterPro" id="IPR011009">
    <property type="entry name" value="Kinase-like_dom_sf"/>
</dbReference>
<feature type="repeat" description="WD" evidence="5">
    <location>
        <begin position="1099"/>
        <end position="1130"/>
    </location>
</feature>
<evidence type="ECO:0000256" key="7">
    <source>
        <dbReference type="SAM" id="MobiDB-lite"/>
    </source>
</evidence>
<evidence type="ECO:0000256" key="2">
    <source>
        <dbReference type="ARBA" id="ARBA00022737"/>
    </source>
</evidence>
<dbReference type="Pfam" id="PF00069">
    <property type="entry name" value="Pkinase"/>
    <property type="match status" value="1"/>
</dbReference>
<feature type="repeat" description="WD" evidence="5">
    <location>
        <begin position="1267"/>
        <end position="1298"/>
    </location>
</feature>
<feature type="repeat" description="WD" evidence="5">
    <location>
        <begin position="1015"/>
        <end position="1046"/>
    </location>
</feature>
<dbReference type="SMART" id="SM00320">
    <property type="entry name" value="WD40"/>
    <property type="match status" value="9"/>
</dbReference>
<gene>
    <name evidence="9" type="ordered locus">Hoch_3295</name>
</gene>
<dbReference type="EMBL" id="CP001804">
    <property type="protein sequence ID" value="ACY15797.1"/>
    <property type="molecule type" value="Genomic_DNA"/>
</dbReference>
<dbReference type="SMART" id="SM00220">
    <property type="entry name" value="S_TKc"/>
    <property type="match status" value="1"/>
</dbReference>
<protein>
    <submittedName>
        <fullName evidence="9">Serine/threonine protein kinase with WD40 repeats</fullName>
    </submittedName>
</protein>